<evidence type="ECO:0000313" key="2">
    <source>
        <dbReference type="EnsemblMetazoa" id="ACOM035226-PA.1"/>
    </source>
</evidence>
<dbReference type="AlphaFoldDB" id="A0A8W7PQ15"/>
<dbReference type="EnsemblMetazoa" id="ACOM035226-RA">
    <property type="protein sequence ID" value="ACOM035226-PA.1"/>
    <property type="gene ID" value="ACOM035226"/>
</dbReference>
<organism evidence="2">
    <name type="scientific">Anopheles coluzzii</name>
    <name type="common">African malaria mosquito</name>
    <dbReference type="NCBI Taxonomy" id="1518534"/>
    <lineage>
        <taxon>Eukaryota</taxon>
        <taxon>Metazoa</taxon>
        <taxon>Ecdysozoa</taxon>
        <taxon>Arthropoda</taxon>
        <taxon>Hexapoda</taxon>
        <taxon>Insecta</taxon>
        <taxon>Pterygota</taxon>
        <taxon>Neoptera</taxon>
        <taxon>Endopterygota</taxon>
        <taxon>Diptera</taxon>
        <taxon>Nematocera</taxon>
        <taxon>Culicoidea</taxon>
        <taxon>Culicidae</taxon>
        <taxon>Anophelinae</taxon>
        <taxon>Anopheles</taxon>
    </lineage>
</organism>
<keyword evidence="1" id="KW-0812">Transmembrane</keyword>
<protein>
    <submittedName>
        <fullName evidence="2">Uncharacterized protein</fullName>
    </submittedName>
</protein>
<feature type="transmembrane region" description="Helical" evidence="1">
    <location>
        <begin position="77"/>
        <end position="97"/>
    </location>
</feature>
<reference evidence="2" key="1">
    <citation type="submission" date="2022-08" db="UniProtKB">
        <authorList>
            <consortium name="EnsemblMetazoa"/>
        </authorList>
    </citation>
    <scope>IDENTIFICATION</scope>
</reference>
<evidence type="ECO:0000256" key="1">
    <source>
        <dbReference type="SAM" id="Phobius"/>
    </source>
</evidence>
<name>A0A8W7PQ15_ANOCL</name>
<accession>A0A8W7PQ15</accession>
<keyword evidence="1" id="KW-0472">Membrane</keyword>
<dbReference type="Proteomes" id="UP000075882">
    <property type="component" value="Unassembled WGS sequence"/>
</dbReference>
<proteinExistence type="predicted"/>
<feature type="transmembrane region" description="Helical" evidence="1">
    <location>
        <begin position="103"/>
        <end position="130"/>
    </location>
</feature>
<sequence length="183" mass="19677">MARVPTPTVTIVATATDIAKMGLMNVQQMQLLSVPRCLIDLGLGLLSLLSRPVLSVLPTAPGASLLSLKQKIGTVRYPVAMLVVIFTVPIAIVSSYIVSAITVVIVVVVVVFALLGFVALAVLRVALAFVGVEIRDALSKWTARSGNARMRTVFHVRSTECLRNDSNSAIVDIDLKRLKKNEK</sequence>
<keyword evidence="1" id="KW-1133">Transmembrane helix</keyword>